<sequence>MDPAQAQAGASHELLEAQTHLYQHLGIPDIIQNHGKPITLPELASALEIHDPTKAGAIHRLMRLLVHNGFFAQTEVHGNQQQKKKNYTISRLHLESSSKIM</sequence>
<evidence type="ECO:0000313" key="3">
    <source>
        <dbReference type="Proteomes" id="UP000516437"/>
    </source>
</evidence>
<dbReference type="InterPro" id="IPR036390">
    <property type="entry name" value="WH_DNA-bd_sf"/>
</dbReference>
<keyword evidence="2" id="KW-0489">Methyltransferase</keyword>
<gene>
    <name evidence="2" type="ORF">CJ030_MR0G006952</name>
</gene>
<proteinExistence type="predicted"/>
<reference evidence="2 3" key="1">
    <citation type="journal article" date="2019" name="Plant Biotechnol. J.">
        <title>The red bayberry genome and genetic basis of sex determination.</title>
        <authorList>
            <person name="Jia H.M."/>
            <person name="Jia H.J."/>
            <person name="Cai Q.L."/>
            <person name="Wang Y."/>
            <person name="Zhao H.B."/>
            <person name="Yang W.F."/>
            <person name="Wang G.Y."/>
            <person name="Li Y.H."/>
            <person name="Zhan D.L."/>
            <person name="Shen Y.T."/>
            <person name="Niu Q.F."/>
            <person name="Chang L."/>
            <person name="Qiu J."/>
            <person name="Zhao L."/>
            <person name="Xie H.B."/>
            <person name="Fu W.Y."/>
            <person name="Jin J."/>
            <person name="Li X.W."/>
            <person name="Jiao Y."/>
            <person name="Zhou C.C."/>
            <person name="Tu T."/>
            <person name="Chai C.Y."/>
            <person name="Gao J.L."/>
            <person name="Fan L.J."/>
            <person name="van de Weg E."/>
            <person name="Wang J.Y."/>
            <person name="Gao Z.S."/>
        </authorList>
    </citation>
    <scope>NUCLEOTIDE SEQUENCE [LARGE SCALE GENOMIC DNA]</scope>
    <source>
        <tissue evidence="2">Leaves</tissue>
    </source>
</reference>
<dbReference type="Pfam" id="PF08100">
    <property type="entry name" value="Dimerisation"/>
    <property type="match status" value="1"/>
</dbReference>
<accession>A0A6A1UKU1</accession>
<dbReference type="EMBL" id="RXIC02000149">
    <property type="protein sequence ID" value="KAB1200568.1"/>
    <property type="molecule type" value="Genomic_DNA"/>
</dbReference>
<name>A0A6A1UKU1_9ROSI</name>
<dbReference type="GO" id="GO:0046983">
    <property type="term" value="F:protein dimerization activity"/>
    <property type="evidence" value="ECO:0007669"/>
    <property type="project" value="InterPro"/>
</dbReference>
<dbReference type="OrthoDB" id="987572at2759"/>
<dbReference type="AlphaFoldDB" id="A0A6A1UKU1"/>
<dbReference type="InterPro" id="IPR036388">
    <property type="entry name" value="WH-like_DNA-bd_sf"/>
</dbReference>
<dbReference type="GO" id="GO:0008168">
    <property type="term" value="F:methyltransferase activity"/>
    <property type="evidence" value="ECO:0007669"/>
    <property type="project" value="UniProtKB-KW"/>
</dbReference>
<evidence type="ECO:0000313" key="2">
    <source>
        <dbReference type="EMBL" id="KAB1200568.1"/>
    </source>
</evidence>
<evidence type="ECO:0000259" key="1">
    <source>
        <dbReference type="Pfam" id="PF08100"/>
    </source>
</evidence>
<dbReference type="Gene3D" id="1.10.10.10">
    <property type="entry name" value="Winged helix-like DNA-binding domain superfamily/Winged helix DNA-binding domain"/>
    <property type="match status" value="1"/>
</dbReference>
<dbReference type="Proteomes" id="UP000516437">
    <property type="component" value="Unassembled WGS sequence"/>
</dbReference>
<feature type="domain" description="O-methyltransferase dimerisation" evidence="1">
    <location>
        <begin position="24"/>
        <end position="94"/>
    </location>
</feature>
<protein>
    <submittedName>
        <fullName evidence="2">Isoflavone 4'-O-methyltransferase</fullName>
    </submittedName>
</protein>
<dbReference type="GO" id="GO:0032259">
    <property type="term" value="P:methylation"/>
    <property type="evidence" value="ECO:0007669"/>
    <property type="project" value="UniProtKB-KW"/>
</dbReference>
<keyword evidence="3" id="KW-1185">Reference proteome</keyword>
<dbReference type="SUPFAM" id="SSF46785">
    <property type="entry name" value="Winged helix' DNA-binding domain"/>
    <property type="match status" value="1"/>
</dbReference>
<keyword evidence="2" id="KW-0808">Transferase</keyword>
<organism evidence="2 3">
    <name type="scientific">Morella rubra</name>
    <name type="common">Chinese bayberry</name>
    <dbReference type="NCBI Taxonomy" id="262757"/>
    <lineage>
        <taxon>Eukaryota</taxon>
        <taxon>Viridiplantae</taxon>
        <taxon>Streptophyta</taxon>
        <taxon>Embryophyta</taxon>
        <taxon>Tracheophyta</taxon>
        <taxon>Spermatophyta</taxon>
        <taxon>Magnoliopsida</taxon>
        <taxon>eudicotyledons</taxon>
        <taxon>Gunneridae</taxon>
        <taxon>Pentapetalae</taxon>
        <taxon>rosids</taxon>
        <taxon>fabids</taxon>
        <taxon>Fagales</taxon>
        <taxon>Myricaceae</taxon>
        <taxon>Morella</taxon>
    </lineage>
</organism>
<dbReference type="InterPro" id="IPR012967">
    <property type="entry name" value="COMT_dimerisation"/>
</dbReference>
<comment type="caution">
    <text evidence="2">The sequence shown here is derived from an EMBL/GenBank/DDBJ whole genome shotgun (WGS) entry which is preliminary data.</text>
</comment>